<evidence type="ECO:0000313" key="6">
    <source>
        <dbReference type="Proteomes" id="UP000185511"/>
    </source>
</evidence>
<dbReference type="Proteomes" id="UP000185511">
    <property type="component" value="Chromosome"/>
</dbReference>
<dbReference type="GO" id="GO:0055052">
    <property type="term" value="C:ATP-binding cassette (ABC) transporter complex, substrate-binding subunit-containing"/>
    <property type="evidence" value="ECO:0007669"/>
    <property type="project" value="TreeGrafter"/>
</dbReference>
<dbReference type="PROSITE" id="PS51257">
    <property type="entry name" value="PROKAR_LIPOPROTEIN"/>
    <property type="match status" value="1"/>
</dbReference>
<dbReference type="RefSeq" id="WP_075738357.1">
    <property type="nucleotide sequence ID" value="NZ_CP016076.1"/>
</dbReference>
<keyword evidence="5" id="KW-0762">Sugar transport</keyword>
<dbReference type="AlphaFoldDB" id="A0AAC9L9F9"/>
<dbReference type="Pfam" id="PF01547">
    <property type="entry name" value="SBP_bac_1"/>
    <property type="match status" value="1"/>
</dbReference>
<evidence type="ECO:0000256" key="4">
    <source>
        <dbReference type="SAM" id="SignalP"/>
    </source>
</evidence>
<dbReference type="SUPFAM" id="SSF53850">
    <property type="entry name" value="Periplasmic binding protein-like II"/>
    <property type="match status" value="1"/>
</dbReference>
<feature type="signal peptide" evidence="4">
    <location>
        <begin position="1"/>
        <end position="18"/>
    </location>
</feature>
<dbReference type="Gene3D" id="3.40.190.10">
    <property type="entry name" value="Periplasmic binding protein-like II"/>
    <property type="match status" value="2"/>
</dbReference>
<organism evidence="5 6">
    <name type="scientific">Actinoalloteichus fjordicus</name>
    <dbReference type="NCBI Taxonomy" id="1612552"/>
    <lineage>
        <taxon>Bacteria</taxon>
        <taxon>Bacillati</taxon>
        <taxon>Actinomycetota</taxon>
        <taxon>Actinomycetes</taxon>
        <taxon>Pseudonocardiales</taxon>
        <taxon>Pseudonocardiaceae</taxon>
        <taxon>Actinoalloteichus</taxon>
    </lineage>
</organism>
<evidence type="ECO:0000256" key="1">
    <source>
        <dbReference type="ARBA" id="ARBA00008520"/>
    </source>
</evidence>
<dbReference type="EMBL" id="CP016076">
    <property type="protein sequence ID" value="APU12482.1"/>
    <property type="molecule type" value="Genomic_DNA"/>
</dbReference>
<gene>
    <name evidence="5" type="ORF">UA74_01975</name>
</gene>
<accession>A0AAC9L9F9</accession>
<evidence type="ECO:0000256" key="3">
    <source>
        <dbReference type="ARBA" id="ARBA00022729"/>
    </source>
</evidence>
<feature type="chain" id="PRO_5042143492" evidence="4">
    <location>
        <begin position="19"/>
        <end position="421"/>
    </location>
</feature>
<keyword evidence="2" id="KW-0813">Transport</keyword>
<dbReference type="GO" id="GO:1901982">
    <property type="term" value="F:maltose binding"/>
    <property type="evidence" value="ECO:0007669"/>
    <property type="project" value="TreeGrafter"/>
</dbReference>
<sequence>MKRWTTMAAGAASVALLATGCAGTGGGSNDGDAETLTVWTMDGSLSDEHAAALHAQFEDEHGVEIEHVVQQWNGIQDLLTTALASNNPPDVIELGNTQNPAYSAEGVLLDLSDWKADLAGDQWLEGLAVSGEYEDAVYGVPLLAANRVVAYRTDLFEQAGVEPPTSWDEWITAIETLEDVHGDDSAFQSLYLPGQSWYALLSLIWDNGGEIATEADGTWTGTLDSPEAMAGIEAYRELVETSDTTAAMDTDEAEPQQFEVFAGGQAAQMIALPWEVASAIEAAPELAENVSAFPIPSIDGGPAPVFLGGQNLAVPAGTNSPELAKSYLEMFTSPDYQTMLAEAGAVPGASTDTSPLESNPTTAAMAEASAQGRAVPASPNWAAVEVQNPLKTMLTAYLTDTASLEDAAADASAALTETLND</sequence>
<evidence type="ECO:0000256" key="2">
    <source>
        <dbReference type="ARBA" id="ARBA00022448"/>
    </source>
</evidence>
<keyword evidence="6" id="KW-1185">Reference proteome</keyword>
<name>A0AAC9L9F9_9PSEU</name>
<reference evidence="6" key="1">
    <citation type="submission" date="2016-06" db="EMBL/GenBank/DDBJ databases">
        <title>Complete genome sequence of Actinoalloteichus fjordicus DSM 46855 (=ADI127-17), type strain of the new species Actinoalloteichus fjordicus.</title>
        <authorList>
            <person name="Ruckert C."/>
            <person name="Nouioui I."/>
            <person name="Willmese J."/>
            <person name="van Wezel G."/>
            <person name="Klenk H.-P."/>
            <person name="Kalinowski J."/>
            <person name="Zotchev S.B."/>
        </authorList>
    </citation>
    <scope>NUCLEOTIDE SEQUENCE [LARGE SCALE GENOMIC DNA]</scope>
    <source>
        <strain evidence="6">ADI127-7</strain>
    </source>
</reference>
<dbReference type="PANTHER" id="PTHR30061:SF50">
    <property type="entry name" value="MALTOSE_MALTODEXTRIN-BINDING PERIPLASMIC PROTEIN"/>
    <property type="match status" value="1"/>
</dbReference>
<dbReference type="KEGG" id="acad:UA74_01975"/>
<keyword evidence="3 4" id="KW-0732">Signal</keyword>
<dbReference type="InterPro" id="IPR006059">
    <property type="entry name" value="SBP"/>
</dbReference>
<comment type="similarity">
    <text evidence="1">Belongs to the bacterial solute-binding protein 1 family.</text>
</comment>
<dbReference type="PANTHER" id="PTHR30061">
    <property type="entry name" value="MALTOSE-BINDING PERIPLASMIC PROTEIN"/>
    <property type="match status" value="1"/>
</dbReference>
<dbReference type="GO" id="GO:0015768">
    <property type="term" value="P:maltose transport"/>
    <property type="evidence" value="ECO:0007669"/>
    <property type="project" value="TreeGrafter"/>
</dbReference>
<protein>
    <submittedName>
        <fullName evidence="5">ABC-type sugar transport system, periplasmic component</fullName>
    </submittedName>
</protein>
<proteinExistence type="inferred from homology"/>
<dbReference type="GO" id="GO:0042956">
    <property type="term" value="P:maltodextrin transmembrane transport"/>
    <property type="evidence" value="ECO:0007669"/>
    <property type="project" value="TreeGrafter"/>
</dbReference>
<evidence type="ECO:0000313" key="5">
    <source>
        <dbReference type="EMBL" id="APU12482.1"/>
    </source>
</evidence>